<dbReference type="Gene3D" id="2.40.30.10">
    <property type="entry name" value="Translation factors"/>
    <property type="match status" value="1"/>
</dbReference>
<proteinExistence type="predicted"/>
<sequence length="103" mass="10930">VAESLIGIVVHQWQKAGAALLALSGGGLSVGDTIRIKGHTTDFTQTVRSMQIDHEPVDSAGPGDEVAVGIDDRVRVKDSVYRVSADSTPGPWGFLKRLFGTRS</sequence>
<dbReference type="AlphaFoldDB" id="A0A381Z8Q7"/>
<name>A0A381Z8Q7_9ZZZZ</name>
<evidence type="ECO:0008006" key="2">
    <source>
        <dbReference type="Google" id="ProtNLM"/>
    </source>
</evidence>
<dbReference type="InterPro" id="IPR009000">
    <property type="entry name" value="Transl_B-barrel_sf"/>
</dbReference>
<evidence type="ECO:0000313" key="1">
    <source>
        <dbReference type="EMBL" id="SVA85242.1"/>
    </source>
</evidence>
<reference evidence="1" key="1">
    <citation type="submission" date="2018-05" db="EMBL/GenBank/DDBJ databases">
        <authorList>
            <person name="Lanie J.A."/>
            <person name="Ng W.-L."/>
            <person name="Kazmierczak K.M."/>
            <person name="Andrzejewski T.M."/>
            <person name="Davidsen T.M."/>
            <person name="Wayne K.J."/>
            <person name="Tettelin H."/>
            <person name="Glass J.I."/>
            <person name="Rusch D."/>
            <person name="Podicherti R."/>
            <person name="Tsui H.-C.T."/>
            <person name="Winkler M.E."/>
        </authorList>
    </citation>
    <scope>NUCLEOTIDE SEQUENCE</scope>
</reference>
<dbReference type="SUPFAM" id="SSF50447">
    <property type="entry name" value="Translation proteins"/>
    <property type="match status" value="1"/>
</dbReference>
<feature type="non-terminal residue" evidence="1">
    <location>
        <position position="1"/>
    </location>
</feature>
<dbReference type="EMBL" id="UINC01020260">
    <property type="protein sequence ID" value="SVA85242.1"/>
    <property type="molecule type" value="Genomic_DNA"/>
</dbReference>
<protein>
    <recommendedName>
        <fullName evidence="2">Translation elongation factor EFTu-like domain-containing protein</fullName>
    </recommendedName>
</protein>
<gene>
    <name evidence="1" type="ORF">METZ01_LOCUS138096</name>
</gene>
<organism evidence="1">
    <name type="scientific">marine metagenome</name>
    <dbReference type="NCBI Taxonomy" id="408172"/>
    <lineage>
        <taxon>unclassified sequences</taxon>
        <taxon>metagenomes</taxon>
        <taxon>ecological metagenomes</taxon>
    </lineage>
</organism>
<accession>A0A381Z8Q7</accession>